<keyword evidence="5" id="KW-0175">Coiled coil</keyword>
<dbReference type="EMBL" id="LT575490">
    <property type="protein sequence ID" value="SAY46377.1"/>
    <property type="molecule type" value="Genomic_DNA"/>
</dbReference>
<evidence type="ECO:0000259" key="7">
    <source>
        <dbReference type="Pfam" id="PF25917"/>
    </source>
</evidence>
<dbReference type="AlphaFoldDB" id="A0A1C3HMW3"/>
<feature type="transmembrane region" description="Helical" evidence="6">
    <location>
        <begin position="12"/>
        <end position="33"/>
    </location>
</feature>
<dbReference type="NCBIfam" id="TIGR01730">
    <property type="entry name" value="RND_mfp"/>
    <property type="match status" value="1"/>
</dbReference>
<evidence type="ECO:0000256" key="3">
    <source>
        <dbReference type="ARBA" id="ARBA00022989"/>
    </source>
</evidence>
<evidence type="ECO:0000256" key="6">
    <source>
        <dbReference type="SAM" id="Phobius"/>
    </source>
</evidence>
<proteinExistence type="inferred from homology"/>
<name>A0A1C3HMW3_SERMA</name>
<gene>
    <name evidence="9" type="primary">aaeA_4</name>
    <name evidence="9" type="ORF">PWN146_05146</name>
</gene>
<dbReference type="InterPro" id="IPR050393">
    <property type="entry name" value="MFP_Efflux_Pump"/>
</dbReference>
<organism evidence="9">
    <name type="scientific">Serratia marcescens</name>
    <dbReference type="NCBI Taxonomy" id="615"/>
    <lineage>
        <taxon>Bacteria</taxon>
        <taxon>Pseudomonadati</taxon>
        <taxon>Pseudomonadota</taxon>
        <taxon>Gammaproteobacteria</taxon>
        <taxon>Enterobacterales</taxon>
        <taxon>Yersiniaceae</taxon>
        <taxon>Serratia</taxon>
    </lineage>
</organism>
<accession>A0A1C3HMW3</accession>
<dbReference type="SUPFAM" id="SSF111369">
    <property type="entry name" value="HlyD-like secretion proteins"/>
    <property type="match status" value="1"/>
</dbReference>
<evidence type="ECO:0000256" key="2">
    <source>
        <dbReference type="ARBA" id="ARBA00022692"/>
    </source>
</evidence>
<feature type="domain" description="p-hydroxybenzoic acid efflux pump subunit AaeA-like beta-barrel" evidence="8">
    <location>
        <begin position="190"/>
        <end position="286"/>
    </location>
</feature>
<keyword evidence="2 6" id="KW-0812">Transmembrane</keyword>
<dbReference type="Pfam" id="PF25963">
    <property type="entry name" value="Beta-barrel_AAEA"/>
    <property type="match status" value="1"/>
</dbReference>
<feature type="domain" description="Multidrug resistance protein MdtA-like barrel-sandwich hybrid" evidence="7">
    <location>
        <begin position="49"/>
        <end position="187"/>
    </location>
</feature>
<dbReference type="InterPro" id="IPR058634">
    <property type="entry name" value="AaeA-lik-b-barrel"/>
</dbReference>
<dbReference type="InterPro" id="IPR006143">
    <property type="entry name" value="RND_pump_MFP"/>
</dbReference>
<dbReference type="PANTHER" id="PTHR30367">
    <property type="entry name" value="P-HYDROXYBENZOIC ACID EFFLUX PUMP SUBUNIT AAEA-RELATED"/>
    <property type="match status" value="1"/>
</dbReference>
<evidence type="ECO:0000256" key="4">
    <source>
        <dbReference type="ARBA" id="ARBA00023136"/>
    </source>
</evidence>
<dbReference type="Gene3D" id="2.40.30.170">
    <property type="match status" value="1"/>
</dbReference>
<dbReference type="GO" id="GO:0022857">
    <property type="term" value="F:transmembrane transporter activity"/>
    <property type="evidence" value="ECO:0007669"/>
    <property type="project" value="InterPro"/>
</dbReference>
<evidence type="ECO:0000256" key="1">
    <source>
        <dbReference type="ARBA" id="ARBA00009477"/>
    </source>
</evidence>
<comment type="similarity">
    <text evidence="1">Belongs to the membrane fusion protein (MFP) (TC 8.A.1) family.</text>
</comment>
<dbReference type="PANTHER" id="PTHR30367:SF12">
    <property type="entry name" value="P-HYDROXYBENZOIC ACID EFFLUX PUMP SUBUNIT AAEA"/>
    <property type="match status" value="1"/>
</dbReference>
<dbReference type="GO" id="GO:0016020">
    <property type="term" value="C:membrane"/>
    <property type="evidence" value="ECO:0007669"/>
    <property type="project" value="InterPro"/>
</dbReference>
<dbReference type="InterPro" id="IPR058625">
    <property type="entry name" value="MdtA-like_BSH"/>
</dbReference>
<evidence type="ECO:0000259" key="8">
    <source>
        <dbReference type="Pfam" id="PF25963"/>
    </source>
</evidence>
<feature type="coiled-coil region" evidence="5">
    <location>
        <begin position="88"/>
        <end position="125"/>
    </location>
</feature>
<keyword evidence="4 6" id="KW-0472">Membrane</keyword>
<protein>
    <submittedName>
        <fullName evidence="9">p-hydroxybenzoic acid efflux pump subunit AaeA</fullName>
    </submittedName>
</protein>
<dbReference type="Pfam" id="PF25917">
    <property type="entry name" value="BSH_RND"/>
    <property type="match status" value="1"/>
</dbReference>
<reference evidence="9" key="1">
    <citation type="submission" date="2016-05" db="EMBL/GenBank/DDBJ databases">
        <authorList>
            <person name="Cock P.J.A."/>
            <person name="Cock P.J.A."/>
        </authorList>
    </citation>
    <scope>NUCLEOTIDE SEQUENCE</scope>
    <source>
        <strain evidence="9">PWN146_assembly</strain>
    </source>
</reference>
<keyword evidence="3 6" id="KW-1133">Transmembrane helix</keyword>
<evidence type="ECO:0000256" key="5">
    <source>
        <dbReference type="SAM" id="Coils"/>
    </source>
</evidence>
<sequence>MYRQTVVTILRSILTLIAVLASVFVLWQLYIYYTYEPQTRDGKIRADVVPLATDVTGQVEFVYIHDNQAVHKGQLLLSLDKVRLHNALVQANAAVERANVQLVAARRENQRYQALQSAISQQERDDRRDAQSLAKANLDQALADQALARINLQRADLYAPVDGVITNFSLRPGAYATAGEPIMALVDSNSYYVAGYFEETKLGRIKNGDKVIIRIMGEEQSLYGHVEGLSAGINDSERSTAAGNLLANVNPTFSWIRLAQRIPVRIAIDKVPKGVELIAGRTATVSLRE</sequence>
<dbReference type="Gene3D" id="2.40.50.100">
    <property type="match status" value="1"/>
</dbReference>
<evidence type="ECO:0000313" key="9">
    <source>
        <dbReference type="EMBL" id="SAY46377.1"/>
    </source>
</evidence>